<dbReference type="EMBL" id="JAHRHJ020000001">
    <property type="protein sequence ID" value="KAH9331343.1"/>
    <property type="molecule type" value="Genomic_DNA"/>
</dbReference>
<dbReference type="Proteomes" id="UP000824469">
    <property type="component" value="Unassembled WGS sequence"/>
</dbReference>
<dbReference type="AlphaFoldDB" id="A0AA38GXL8"/>
<evidence type="ECO:0000313" key="1">
    <source>
        <dbReference type="EMBL" id="KAH9331343.1"/>
    </source>
</evidence>
<organism evidence="1 2">
    <name type="scientific">Taxus chinensis</name>
    <name type="common">Chinese yew</name>
    <name type="synonym">Taxus wallichiana var. chinensis</name>
    <dbReference type="NCBI Taxonomy" id="29808"/>
    <lineage>
        <taxon>Eukaryota</taxon>
        <taxon>Viridiplantae</taxon>
        <taxon>Streptophyta</taxon>
        <taxon>Embryophyta</taxon>
        <taxon>Tracheophyta</taxon>
        <taxon>Spermatophyta</taxon>
        <taxon>Pinopsida</taxon>
        <taxon>Pinidae</taxon>
        <taxon>Conifers II</taxon>
        <taxon>Cupressales</taxon>
        <taxon>Taxaceae</taxon>
        <taxon>Taxus</taxon>
    </lineage>
</organism>
<comment type="caution">
    <text evidence="1">The sequence shown here is derived from an EMBL/GenBank/DDBJ whole genome shotgun (WGS) entry which is preliminary data.</text>
</comment>
<keyword evidence="2" id="KW-1185">Reference proteome</keyword>
<reference evidence="1 2" key="1">
    <citation type="journal article" date="2021" name="Nat. Plants">
        <title>The Taxus genome provides insights into paclitaxel biosynthesis.</title>
        <authorList>
            <person name="Xiong X."/>
            <person name="Gou J."/>
            <person name="Liao Q."/>
            <person name="Li Y."/>
            <person name="Zhou Q."/>
            <person name="Bi G."/>
            <person name="Li C."/>
            <person name="Du R."/>
            <person name="Wang X."/>
            <person name="Sun T."/>
            <person name="Guo L."/>
            <person name="Liang H."/>
            <person name="Lu P."/>
            <person name="Wu Y."/>
            <person name="Zhang Z."/>
            <person name="Ro D.K."/>
            <person name="Shang Y."/>
            <person name="Huang S."/>
            <person name="Yan J."/>
        </authorList>
    </citation>
    <scope>NUCLEOTIDE SEQUENCE [LARGE SCALE GENOMIC DNA]</scope>
    <source>
        <strain evidence="1">Ta-2019</strain>
    </source>
</reference>
<name>A0AA38GXL8_TAXCH</name>
<protein>
    <submittedName>
        <fullName evidence="1">Uncharacterized protein</fullName>
    </submittedName>
</protein>
<feature type="non-terminal residue" evidence="1">
    <location>
        <position position="1"/>
    </location>
</feature>
<accession>A0AA38GXL8</accession>
<evidence type="ECO:0000313" key="2">
    <source>
        <dbReference type="Proteomes" id="UP000824469"/>
    </source>
</evidence>
<proteinExistence type="predicted"/>
<sequence>MPGKTQVSPSELNGVGKVEQVVTLPSGAELIGDSKNAFGSDLGILENVGILKGMIDDEINTLEPIYVEGIMSQPIPPMNWSLPEGFDINERSQLVVTRYAKWFNKKVPEFTSASTSSRHEHSLPKKAKTTIRTIIEPSGERFVEIARPKGDRLEGELSVEDYEYQRVPIGVSIASGAGIARWEDLRPDVEELSLIYKNLLVTEAVLARVEDNKAFEWFTSNKCKINALHEALKELQSMEKANKDGPNEMGINLGALQCNFFKFGSFDCSTIVEIKEKFRK</sequence>
<gene>
    <name evidence="1" type="ORF">KI387_003451</name>
</gene>